<protein>
    <recommendedName>
        <fullName evidence="3">Pyrroloquinoline-quinone synthase</fullName>
        <ecNumber evidence="3">1.3.3.11</ecNumber>
    </recommendedName>
    <alternativeName>
        <fullName evidence="3">Coenzyme PQQ synthesis protein C</fullName>
    </alternativeName>
    <alternativeName>
        <fullName evidence="3">Pyrroloquinoline quinone biosynthesis protein C</fullName>
    </alternativeName>
</protein>
<dbReference type="AlphaFoldDB" id="A0A916Y1C8"/>
<sequence length="263" mass="29517">MTMMSPDDFVSALREIGATRYHHLHPFQQKLNAGELTKAQVQAWALNRYYYQSQIPVKDSYILARLGTTELRRDWRSRIIDHDGDEENRGGIEKWIALTDGVGLDRDYVLSGEGILPGTRFAVDAYVTFVRERTLLEAVASSLTELFSPQAIGARVRGMLEHYDFISPETLAYFDKRPVQAKRDSDFALDYCLKHARRPEEQRAVLNALRFKCTVLWAQLDALHHAYVDPIMPPPDVWQPGTGEARPGMGGSAAAAPARGAGT</sequence>
<reference evidence="6" key="2">
    <citation type="submission" date="2020-09" db="EMBL/GenBank/DDBJ databases">
        <authorList>
            <person name="Sun Q."/>
            <person name="Zhou Y."/>
        </authorList>
    </citation>
    <scope>NUCLEOTIDE SEQUENCE</scope>
    <source>
        <strain evidence="6">CGMCC 1.15493</strain>
    </source>
</reference>
<evidence type="ECO:0000259" key="5">
    <source>
        <dbReference type="Pfam" id="PF03070"/>
    </source>
</evidence>
<comment type="pathway">
    <text evidence="3">Cofactor biosynthesis; pyrroloquinoline quinone biosynthesis.</text>
</comment>
<accession>A0A916Y1C8</accession>
<dbReference type="NCBIfam" id="TIGR02111">
    <property type="entry name" value="PQQ_syn_pqqC"/>
    <property type="match status" value="1"/>
</dbReference>
<evidence type="ECO:0000256" key="4">
    <source>
        <dbReference type="SAM" id="MobiDB-lite"/>
    </source>
</evidence>
<evidence type="ECO:0000256" key="2">
    <source>
        <dbReference type="ARBA" id="ARBA00023002"/>
    </source>
</evidence>
<comment type="catalytic activity">
    <reaction evidence="3">
        <text>6-(2-amino-2-carboxyethyl)-7,8-dioxo-1,2,3,4,7,8-hexahydroquinoline-2,4-dicarboxylate + 3 O2 = pyrroloquinoline quinone + 2 H2O2 + 2 H2O + H(+)</text>
        <dbReference type="Rhea" id="RHEA:10692"/>
        <dbReference type="ChEBI" id="CHEBI:15377"/>
        <dbReference type="ChEBI" id="CHEBI:15378"/>
        <dbReference type="ChEBI" id="CHEBI:15379"/>
        <dbReference type="ChEBI" id="CHEBI:16240"/>
        <dbReference type="ChEBI" id="CHEBI:58442"/>
        <dbReference type="ChEBI" id="CHEBI:58778"/>
        <dbReference type="EC" id="1.3.3.11"/>
    </reaction>
</comment>
<comment type="function">
    <text evidence="3">Ring cyclization and eight-electron oxidation of 3a-(2-amino-2-carboxyethyl)-4,5-dioxo-4,5,6,7,8,9-hexahydroquinoline-7,9-dicarboxylic-acid to PQQ.</text>
</comment>
<keyword evidence="1 3" id="KW-0884">PQQ biosynthesis</keyword>
<dbReference type="InterPro" id="IPR004305">
    <property type="entry name" value="Thiaminase-2/PQQC"/>
</dbReference>
<dbReference type="PANTHER" id="PTHR40279:SF3">
    <property type="entry name" value="4-AMINOBENZOATE SYNTHASE"/>
    <property type="match status" value="1"/>
</dbReference>
<dbReference type="GO" id="GO:0018189">
    <property type="term" value="P:pyrroloquinoline quinone biosynthetic process"/>
    <property type="evidence" value="ECO:0007669"/>
    <property type="project" value="UniProtKB-UniRule"/>
</dbReference>
<dbReference type="PANTHER" id="PTHR40279">
    <property type="entry name" value="PQQC-LIKE PROTEIN"/>
    <property type="match status" value="1"/>
</dbReference>
<dbReference type="Proteomes" id="UP000613160">
    <property type="component" value="Unassembled WGS sequence"/>
</dbReference>
<dbReference type="GO" id="GO:0033732">
    <property type="term" value="F:pyrroloquinoline-quinone synthase activity"/>
    <property type="evidence" value="ECO:0007669"/>
    <property type="project" value="UniProtKB-EC"/>
</dbReference>
<dbReference type="InterPro" id="IPR016084">
    <property type="entry name" value="Haem_Oase-like_multi-hlx"/>
</dbReference>
<dbReference type="EC" id="1.3.3.11" evidence="3"/>
<evidence type="ECO:0000313" key="7">
    <source>
        <dbReference type="Proteomes" id="UP000613160"/>
    </source>
</evidence>
<dbReference type="Pfam" id="PF03070">
    <property type="entry name" value="TENA_THI-4"/>
    <property type="match status" value="1"/>
</dbReference>
<feature type="region of interest" description="Disordered" evidence="4">
    <location>
        <begin position="238"/>
        <end position="263"/>
    </location>
</feature>
<evidence type="ECO:0000313" key="6">
    <source>
        <dbReference type="EMBL" id="GGD26960.1"/>
    </source>
</evidence>
<dbReference type="HAMAP" id="MF_00654">
    <property type="entry name" value="PQQ_syn_PqqC"/>
    <property type="match status" value="1"/>
</dbReference>
<evidence type="ECO:0000256" key="1">
    <source>
        <dbReference type="ARBA" id="ARBA00022905"/>
    </source>
</evidence>
<dbReference type="Gene3D" id="1.20.910.10">
    <property type="entry name" value="Heme oxygenase-like"/>
    <property type="match status" value="1"/>
</dbReference>
<keyword evidence="7" id="KW-1185">Reference proteome</keyword>
<feature type="compositionally biased region" description="Low complexity" evidence="4">
    <location>
        <begin position="252"/>
        <end position="263"/>
    </location>
</feature>
<dbReference type="SUPFAM" id="SSF48613">
    <property type="entry name" value="Heme oxygenase-like"/>
    <property type="match status" value="1"/>
</dbReference>
<dbReference type="InterPro" id="IPR011845">
    <property type="entry name" value="PqqC"/>
</dbReference>
<proteinExistence type="inferred from homology"/>
<evidence type="ECO:0000256" key="3">
    <source>
        <dbReference type="HAMAP-Rule" id="MF_00654"/>
    </source>
</evidence>
<comment type="caution">
    <text evidence="6">The sequence shown here is derived from an EMBL/GenBank/DDBJ whole genome shotgun (WGS) entry which is preliminary data.</text>
</comment>
<feature type="domain" description="Thiaminase-2/PQQC" evidence="5">
    <location>
        <begin position="12"/>
        <end position="221"/>
    </location>
</feature>
<gene>
    <name evidence="3 6" type="primary">pqqC</name>
    <name evidence="6" type="ORF">GCM10011335_32490</name>
</gene>
<name>A0A916Y1C8_9HYPH</name>
<dbReference type="InterPro" id="IPR039068">
    <property type="entry name" value="PqqC-like"/>
</dbReference>
<organism evidence="6 7">
    <name type="scientific">Aureimonas glaciei</name>
    <dbReference type="NCBI Taxonomy" id="1776957"/>
    <lineage>
        <taxon>Bacteria</taxon>
        <taxon>Pseudomonadati</taxon>
        <taxon>Pseudomonadota</taxon>
        <taxon>Alphaproteobacteria</taxon>
        <taxon>Hyphomicrobiales</taxon>
        <taxon>Aurantimonadaceae</taxon>
        <taxon>Aureimonas</taxon>
    </lineage>
</organism>
<reference evidence="6" key="1">
    <citation type="journal article" date="2014" name="Int. J. Syst. Evol. Microbiol.">
        <title>Complete genome sequence of Corynebacterium casei LMG S-19264T (=DSM 44701T), isolated from a smear-ripened cheese.</title>
        <authorList>
            <consortium name="US DOE Joint Genome Institute (JGI-PGF)"/>
            <person name="Walter F."/>
            <person name="Albersmeier A."/>
            <person name="Kalinowski J."/>
            <person name="Ruckert C."/>
        </authorList>
    </citation>
    <scope>NUCLEOTIDE SEQUENCE</scope>
    <source>
        <strain evidence="6">CGMCC 1.15493</strain>
    </source>
</reference>
<dbReference type="EMBL" id="BMJJ01000008">
    <property type="protein sequence ID" value="GGD26960.1"/>
    <property type="molecule type" value="Genomic_DNA"/>
</dbReference>
<keyword evidence="2 3" id="KW-0560">Oxidoreductase</keyword>
<comment type="similarity">
    <text evidence="3">Belongs to the PqqC family.</text>
</comment>